<evidence type="ECO:0000313" key="4">
    <source>
        <dbReference type="Proteomes" id="UP000039046"/>
    </source>
</evidence>
<dbReference type="OrthoDB" id="429427at2759"/>
<dbReference type="STRING" id="1531966.A0A0A1TG58"/>
<sequence length="465" mass="50633">MSSFSGRRKARLINVDDDDGNGITNTDKGAADASTSDDSQPKFTPKFTKKPIRQSGLRKTFQPEDLDDPNLNSGSAAGQDDDGPIVVRPKFGSKLKKKAPKSRLSFGGDKLDGEEEDDGTSEAGIKASASAKPASGGLKAKTGLRGLPMRTFNDDDDRPKYSKAYLEELQSSTPTTPRDTPPNQSTDDDPMILDPSELEGAMIVDSPTMPPAAVPKTEILSEAQIQEKKARRARLAQEQGFLSVESDDDEEERKKEKGDTRLKADEENLGEGFDDYVEDGGLSLGKRAVKERKRRDRQKIAEMITAAEGNTSDDSSDSDAARRIAYESAQTRAGMDGLKRPKKDATQDLLQVPQKITPLPNLTECLSRLQTSVASMRQQITTKQAEVTQLEAERDSITRREAEVQTLLDETGKKYQEAMNRTKDAGAQVDRLGVPSHGIAALQVAEGRGLESLGATPSRSMDEDE</sequence>
<feature type="compositionally biased region" description="Acidic residues" evidence="2">
    <location>
        <begin position="267"/>
        <end position="278"/>
    </location>
</feature>
<name>A0A0A1TG58_9HYPO</name>
<reference evidence="3 4" key="1">
    <citation type="journal article" date="2015" name="Genome Announc.">
        <title>Draft Genome Sequence and Gene Annotation of the Entomopathogenic Fungus Verticillium hemipterigenum.</title>
        <authorList>
            <person name="Horn F."/>
            <person name="Habel A."/>
            <person name="Scharf D.H."/>
            <person name="Dworschak J."/>
            <person name="Brakhage A.A."/>
            <person name="Guthke R."/>
            <person name="Hertweck C."/>
            <person name="Linde J."/>
        </authorList>
    </citation>
    <scope>NUCLEOTIDE SEQUENCE [LARGE SCALE GENOMIC DNA]</scope>
</reference>
<feature type="compositionally biased region" description="Basic and acidic residues" evidence="2">
    <location>
        <begin position="252"/>
        <end position="266"/>
    </location>
</feature>
<feature type="compositionally biased region" description="Low complexity" evidence="2">
    <location>
        <begin position="123"/>
        <end position="141"/>
    </location>
</feature>
<feature type="compositionally biased region" description="Basic residues" evidence="2">
    <location>
        <begin position="91"/>
        <end position="101"/>
    </location>
</feature>
<dbReference type="GO" id="GO:0071008">
    <property type="term" value="C:U2-type post-mRNA release spliceosomal complex"/>
    <property type="evidence" value="ECO:0007669"/>
    <property type="project" value="InterPro"/>
</dbReference>
<dbReference type="AlphaFoldDB" id="A0A0A1TG58"/>
<organism evidence="3 4">
    <name type="scientific">[Torrubiella] hemipterigena</name>
    <dbReference type="NCBI Taxonomy" id="1531966"/>
    <lineage>
        <taxon>Eukaryota</taxon>
        <taxon>Fungi</taxon>
        <taxon>Dikarya</taxon>
        <taxon>Ascomycota</taxon>
        <taxon>Pezizomycotina</taxon>
        <taxon>Sordariomycetes</taxon>
        <taxon>Hypocreomycetidae</taxon>
        <taxon>Hypocreales</taxon>
        <taxon>Clavicipitaceae</taxon>
        <taxon>Clavicipitaceae incertae sedis</taxon>
        <taxon>'Torrubiella' clade</taxon>
    </lineage>
</organism>
<dbReference type="Pfam" id="PF15458">
    <property type="entry name" value="NTR2"/>
    <property type="match status" value="1"/>
</dbReference>
<feature type="compositionally biased region" description="Low complexity" evidence="2">
    <location>
        <begin position="173"/>
        <end position="182"/>
    </location>
</feature>
<dbReference type="GO" id="GO:0000390">
    <property type="term" value="P:spliceosomal complex disassembly"/>
    <property type="evidence" value="ECO:0007669"/>
    <property type="project" value="InterPro"/>
</dbReference>
<feature type="region of interest" description="Disordered" evidence="2">
    <location>
        <begin position="1"/>
        <end position="342"/>
    </location>
</feature>
<evidence type="ECO:0000256" key="1">
    <source>
        <dbReference type="SAM" id="Coils"/>
    </source>
</evidence>
<proteinExistence type="predicted"/>
<protein>
    <recommendedName>
        <fullName evidence="5">Nineteen complex-related protein 2 domain-containing protein</fullName>
    </recommendedName>
</protein>
<accession>A0A0A1TG58</accession>
<dbReference type="HOGENOM" id="CLU_031138_0_0_1"/>
<evidence type="ECO:0000256" key="2">
    <source>
        <dbReference type="SAM" id="MobiDB-lite"/>
    </source>
</evidence>
<feature type="coiled-coil region" evidence="1">
    <location>
        <begin position="373"/>
        <end position="400"/>
    </location>
</feature>
<gene>
    <name evidence="3" type="ORF">VHEMI05056</name>
</gene>
<dbReference type="EMBL" id="CDHN01000002">
    <property type="protein sequence ID" value="CEJ89198.1"/>
    <property type="molecule type" value="Genomic_DNA"/>
</dbReference>
<dbReference type="Proteomes" id="UP000039046">
    <property type="component" value="Unassembled WGS sequence"/>
</dbReference>
<keyword evidence="4" id="KW-1185">Reference proteome</keyword>
<feature type="compositionally biased region" description="Basic residues" evidence="2">
    <location>
        <begin position="1"/>
        <end position="11"/>
    </location>
</feature>
<keyword evidence="1" id="KW-0175">Coiled coil</keyword>
<evidence type="ECO:0000313" key="3">
    <source>
        <dbReference type="EMBL" id="CEJ89198.1"/>
    </source>
</evidence>
<dbReference type="InterPro" id="IPR028211">
    <property type="entry name" value="Ntr2"/>
</dbReference>
<feature type="compositionally biased region" description="Basic residues" evidence="2">
    <location>
        <begin position="287"/>
        <end position="297"/>
    </location>
</feature>
<evidence type="ECO:0008006" key="5">
    <source>
        <dbReference type="Google" id="ProtNLM"/>
    </source>
</evidence>